<evidence type="ECO:0008006" key="11">
    <source>
        <dbReference type="Google" id="ProtNLM"/>
    </source>
</evidence>
<organism evidence="9 10">
    <name type="scientific">Edaphochlamys debaryana</name>
    <dbReference type="NCBI Taxonomy" id="47281"/>
    <lineage>
        <taxon>Eukaryota</taxon>
        <taxon>Viridiplantae</taxon>
        <taxon>Chlorophyta</taxon>
        <taxon>core chlorophytes</taxon>
        <taxon>Chlorophyceae</taxon>
        <taxon>CS clade</taxon>
        <taxon>Chlamydomonadales</taxon>
        <taxon>Chlamydomonadales incertae sedis</taxon>
        <taxon>Edaphochlamys</taxon>
    </lineage>
</organism>
<feature type="transmembrane region" description="Helical" evidence="6">
    <location>
        <begin position="426"/>
        <end position="445"/>
    </location>
</feature>
<dbReference type="Proteomes" id="UP000612055">
    <property type="component" value="Unassembled WGS sequence"/>
</dbReference>
<comment type="caution">
    <text evidence="9">The sequence shown here is derived from an EMBL/GenBank/DDBJ whole genome shotgun (WGS) entry which is preliminary data.</text>
</comment>
<evidence type="ECO:0000256" key="2">
    <source>
        <dbReference type="ARBA" id="ARBA00022692"/>
    </source>
</evidence>
<name>A0A836C1W0_9CHLO</name>
<keyword evidence="2 6" id="KW-0812">Transmembrane</keyword>
<evidence type="ECO:0000256" key="4">
    <source>
        <dbReference type="ARBA" id="ARBA00023002"/>
    </source>
</evidence>
<dbReference type="OrthoDB" id="167398at2759"/>
<dbReference type="InterPro" id="IPR050369">
    <property type="entry name" value="RBOH/FRE"/>
</dbReference>
<evidence type="ECO:0000256" key="5">
    <source>
        <dbReference type="ARBA" id="ARBA00023136"/>
    </source>
</evidence>
<dbReference type="GO" id="GO:0016491">
    <property type="term" value="F:oxidoreductase activity"/>
    <property type="evidence" value="ECO:0007669"/>
    <property type="project" value="UniProtKB-KW"/>
</dbReference>
<evidence type="ECO:0000256" key="6">
    <source>
        <dbReference type="SAM" id="Phobius"/>
    </source>
</evidence>
<comment type="subcellular location">
    <subcellularLocation>
        <location evidence="1">Membrane</location>
        <topology evidence="1">Multi-pass membrane protein</topology>
    </subcellularLocation>
</comment>
<dbReference type="EMBL" id="JAEHOE010000014">
    <property type="protein sequence ID" value="KAG2497351.1"/>
    <property type="molecule type" value="Genomic_DNA"/>
</dbReference>
<reference evidence="9" key="1">
    <citation type="journal article" date="2020" name="bioRxiv">
        <title>Comparative genomics of Chlamydomonas.</title>
        <authorList>
            <person name="Craig R.J."/>
            <person name="Hasan A.R."/>
            <person name="Ness R.W."/>
            <person name="Keightley P.D."/>
        </authorList>
    </citation>
    <scope>NUCLEOTIDE SEQUENCE</scope>
    <source>
        <strain evidence="9">CCAP 11/70</strain>
    </source>
</reference>
<dbReference type="InterPro" id="IPR013112">
    <property type="entry name" value="FAD-bd_8"/>
</dbReference>
<sequence>MKTLQERSTNPTDQGLTHLPDTQDIKYCAFKYTAWVGRIDTLLLFFPLPRCNFVGWLLGRRFPELIKYHRWMGHGTLVVYSIHGIGLMALWSAEGILGEKLRWNSGLPYNPVAGLVSMCGGWLLWITCLPYIRRQMYALFYFCHMLGVVILLLFGFMHRPEMAAWIMPGAILYLLDVTLRTVQQWFNSTAATATLDSGHSPATVFDESQDNKTGPRSAAVAVLSPDAHGGGVVSLCLACDEAMAWKSGDIVALNAPSINWLQWHPFSIASPCLPVASVSGDRSRLLLQLHIKSFNRWTKVTSVLGMLRDFIAARRAAAPAQEPTSNASFVWVSRNAEELALLSDDVADEAARGKGGWLDVRLFLTGHQQKGAAEVCKPPAPSPPDVRLRVATLRALCSSPCSTPCSVANDAAAITRPLAHPFVSGPLLWACCAVLSFVGAFAGLLAATGYDATEERVINSRNDYIYVGILQFAGLGLGAVLPPAVLMLAWHLRIRLLRSRRGARDVASSSSDSSSSSSCCSPEEIADAAAHITVPNLAGVSYSQASSDTMFDSSSYPTFCGFNTLPNVKAAVRASADDSSVTSPLPSHLTPFLTRGRPDLAAILDGAAAGEEGAESDVGRVVKVFVAGPAALVARVEDLCAERNGAPWSRGRGVHLECIALTHEL</sequence>
<dbReference type="PANTHER" id="PTHR11972">
    <property type="entry name" value="NADPH OXIDASE"/>
    <property type="match status" value="1"/>
</dbReference>
<feature type="transmembrane region" description="Helical" evidence="6">
    <location>
        <begin position="112"/>
        <end position="132"/>
    </location>
</feature>
<keyword evidence="4" id="KW-0560">Oxidoreductase</keyword>
<gene>
    <name evidence="9" type="ORF">HYH03_004511</name>
</gene>
<dbReference type="AlphaFoldDB" id="A0A836C1W0"/>
<feature type="transmembrane region" description="Helical" evidence="6">
    <location>
        <begin position="465"/>
        <end position="490"/>
    </location>
</feature>
<proteinExistence type="predicted"/>
<dbReference type="PANTHER" id="PTHR11972:SF69">
    <property type="entry name" value="FERRIC REDUCTION OXIDASE 6-RELATED"/>
    <property type="match status" value="1"/>
</dbReference>
<evidence type="ECO:0000313" key="10">
    <source>
        <dbReference type="Proteomes" id="UP000612055"/>
    </source>
</evidence>
<dbReference type="Pfam" id="PF01794">
    <property type="entry name" value="Ferric_reduct"/>
    <property type="match status" value="1"/>
</dbReference>
<evidence type="ECO:0000256" key="1">
    <source>
        <dbReference type="ARBA" id="ARBA00004141"/>
    </source>
</evidence>
<protein>
    <recommendedName>
        <fullName evidence="11">FAD-binding FR-type domain-containing protein</fullName>
    </recommendedName>
</protein>
<feature type="transmembrane region" description="Helical" evidence="6">
    <location>
        <begin position="71"/>
        <end position="92"/>
    </location>
</feature>
<dbReference type="GO" id="GO:0005886">
    <property type="term" value="C:plasma membrane"/>
    <property type="evidence" value="ECO:0007669"/>
    <property type="project" value="TreeGrafter"/>
</dbReference>
<evidence type="ECO:0000313" key="9">
    <source>
        <dbReference type="EMBL" id="KAG2497351.1"/>
    </source>
</evidence>
<keyword evidence="3 6" id="KW-1133">Transmembrane helix</keyword>
<keyword evidence="5 6" id="KW-0472">Membrane</keyword>
<keyword evidence="10" id="KW-1185">Reference proteome</keyword>
<evidence type="ECO:0000259" key="7">
    <source>
        <dbReference type="Pfam" id="PF01794"/>
    </source>
</evidence>
<evidence type="ECO:0000256" key="3">
    <source>
        <dbReference type="ARBA" id="ARBA00022989"/>
    </source>
</evidence>
<dbReference type="Pfam" id="PF08022">
    <property type="entry name" value="FAD_binding_8"/>
    <property type="match status" value="1"/>
</dbReference>
<evidence type="ECO:0000259" key="8">
    <source>
        <dbReference type="Pfam" id="PF08022"/>
    </source>
</evidence>
<feature type="domain" description="Ferric oxidoreductase" evidence="7">
    <location>
        <begin position="34"/>
        <end position="154"/>
    </location>
</feature>
<feature type="domain" description="FAD-binding 8" evidence="8">
    <location>
        <begin position="232"/>
        <end position="299"/>
    </location>
</feature>
<feature type="transmembrane region" description="Helical" evidence="6">
    <location>
        <begin position="139"/>
        <end position="156"/>
    </location>
</feature>
<accession>A0A836C1W0</accession>
<dbReference type="InterPro" id="IPR013130">
    <property type="entry name" value="Fe3_Rdtase_TM_dom"/>
</dbReference>